<dbReference type="GO" id="GO:0008757">
    <property type="term" value="F:S-adenosylmethionine-dependent methyltransferase activity"/>
    <property type="evidence" value="ECO:0007669"/>
    <property type="project" value="InterPro"/>
</dbReference>
<keyword evidence="2" id="KW-0489">Methyltransferase</keyword>
<name>A0A0W8FCX9_9ZZZZ</name>
<gene>
    <name evidence="2" type="ORF">ASZ90_011566</name>
</gene>
<dbReference type="InterPro" id="IPR029063">
    <property type="entry name" value="SAM-dependent_MTases_sf"/>
</dbReference>
<comment type="caution">
    <text evidence="2">The sequence shown here is derived from an EMBL/GenBank/DDBJ whole genome shotgun (WGS) entry which is preliminary data.</text>
</comment>
<dbReference type="PANTHER" id="PTHR43591">
    <property type="entry name" value="METHYLTRANSFERASE"/>
    <property type="match status" value="1"/>
</dbReference>
<evidence type="ECO:0000313" key="2">
    <source>
        <dbReference type="EMBL" id="KUG18736.1"/>
    </source>
</evidence>
<reference evidence="2" key="1">
    <citation type="journal article" date="2015" name="Proc. Natl. Acad. Sci. U.S.A.">
        <title>Networks of energetic and metabolic interactions define dynamics in microbial communities.</title>
        <authorList>
            <person name="Embree M."/>
            <person name="Liu J.K."/>
            <person name="Al-Bassam M.M."/>
            <person name="Zengler K."/>
        </authorList>
    </citation>
    <scope>NUCLEOTIDE SEQUENCE</scope>
</reference>
<dbReference type="GO" id="GO:0032259">
    <property type="term" value="P:methylation"/>
    <property type="evidence" value="ECO:0007669"/>
    <property type="project" value="UniProtKB-KW"/>
</dbReference>
<proteinExistence type="predicted"/>
<dbReference type="SUPFAM" id="SSF53335">
    <property type="entry name" value="S-adenosyl-L-methionine-dependent methyltransferases"/>
    <property type="match status" value="1"/>
</dbReference>
<dbReference type="Pfam" id="PF08241">
    <property type="entry name" value="Methyltransf_11"/>
    <property type="match status" value="1"/>
</dbReference>
<keyword evidence="2" id="KW-0808">Transferase</keyword>
<dbReference type="AlphaFoldDB" id="A0A0W8FCX9"/>
<sequence length="255" mass="29234">MPLTDSEVKSAIRSRWDVSSQKYDTHDGHGIKSAEERDAWKRVLGESLARSGLDILDVGCGTGEMSLVLAEMGHNVQGVDLSEKMLSRAREKAKASRLKVKFSLGDAERLKFDPGRFDALISRHVLWTLPHPDRAMEVWKRVVKVGGQVLVIDARWRDDSISSRSRRLASEVGMILLERQNPWKGWYPKDLNSALPHRYGLTSQEAKRYFEESGLKDVTLTDLHDIREIQKVGMPFYRRISFNWTYYMVKGTKSR</sequence>
<accession>A0A0W8FCX9</accession>
<feature type="domain" description="Methyltransferase type 11" evidence="1">
    <location>
        <begin position="56"/>
        <end position="150"/>
    </location>
</feature>
<organism evidence="2">
    <name type="scientific">hydrocarbon metagenome</name>
    <dbReference type="NCBI Taxonomy" id="938273"/>
    <lineage>
        <taxon>unclassified sequences</taxon>
        <taxon>metagenomes</taxon>
        <taxon>ecological metagenomes</taxon>
    </lineage>
</organism>
<dbReference type="Gene3D" id="3.40.50.150">
    <property type="entry name" value="Vaccinia Virus protein VP39"/>
    <property type="match status" value="1"/>
</dbReference>
<dbReference type="EMBL" id="LNQE01001366">
    <property type="protein sequence ID" value="KUG18736.1"/>
    <property type="molecule type" value="Genomic_DNA"/>
</dbReference>
<evidence type="ECO:0000259" key="1">
    <source>
        <dbReference type="Pfam" id="PF08241"/>
    </source>
</evidence>
<dbReference type="InterPro" id="IPR013216">
    <property type="entry name" value="Methyltransf_11"/>
</dbReference>
<protein>
    <submittedName>
        <fullName evidence="2">Methyltransferase</fullName>
    </submittedName>
</protein>
<dbReference type="CDD" id="cd02440">
    <property type="entry name" value="AdoMet_MTases"/>
    <property type="match status" value="1"/>
</dbReference>